<accession>A0A0E2M7N2</accession>
<dbReference type="Proteomes" id="UP000016630">
    <property type="component" value="Unassembled WGS sequence"/>
</dbReference>
<name>A0A0E2M7N2_PORGN</name>
<dbReference type="EMBL" id="AWUW01000021">
    <property type="protein sequence ID" value="ERJ68512.1"/>
    <property type="molecule type" value="Genomic_DNA"/>
</dbReference>
<proteinExistence type="predicted"/>
<sequence length="100" mass="11337">MKIGQKQGSANPIAACPAFYKSPIEWVLYLMVSESFELQRSNDLGLTPELESALIPDPKKSDENQTFRTPLETLYPKRIKPLHFRAECTIQPFLARVNTA</sequence>
<dbReference type="RefSeq" id="WP_021665086.1">
    <property type="nucleotide sequence ID" value="NZ_KI259119.1"/>
</dbReference>
<dbReference type="HOGENOM" id="CLU_2303392_0_0_10"/>
<evidence type="ECO:0000313" key="2">
    <source>
        <dbReference type="Proteomes" id="UP000016630"/>
    </source>
</evidence>
<dbReference type="PATRIC" id="fig|1227271.3.peg.323"/>
<gene>
    <name evidence="1" type="ORF">HMPREF1555_00354</name>
</gene>
<evidence type="ECO:0000313" key="1">
    <source>
        <dbReference type="EMBL" id="ERJ68512.1"/>
    </source>
</evidence>
<reference evidence="1 2" key="1">
    <citation type="submission" date="2013-06" db="EMBL/GenBank/DDBJ databases">
        <authorList>
            <person name="Weinstock G."/>
            <person name="Sodergren E."/>
            <person name="Lobos E.A."/>
            <person name="Fulton L."/>
            <person name="Fulton R."/>
            <person name="Courtney L."/>
            <person name="Fronick C."/>
            <person name="O'Laughlin M."/>
            <person name="Godfrey J."/>
            <person name="Wilson R.M."/>
            <person name="Miner T."/>
            <person name="Farmer C."/>
            <person name="Delehaunty K."/>
            <person name="Cordes M."/>
            <person name="Minx P."/>
            <person name="Tomlinson C."/>
            <person name="Chen J."/>
            <person name="Wollam A."/>
            <person name="Pepin K.H."/>
            <person name="Bhonagiri V."/>
            <person name="Zhang X."/>
            <person name="Warren W."/>
            <person name="Mitreva M."/>
            <person name="Mardis E.R."/>
            <person name="Wilson R.K."/>
        </authorList>
    </citation>
    <scope>NUCLEOTIDE SEQUENCE [LARGE SCALE GENOMIC DNA]</scope>
    <source>
        <strain evidence="1 2">F0570</strain>
    </source>
</reference>
<comment type="caution">
    <text evidence="1">The sequence shown here is derived from an EMBL/GenBank/DDBJ whole genome shotgun (WGS) entry which is preliminary data.</text>
</comment>
<dbReference type="AlphaFoldDB" id="A0A0E2M7N2"/>
<organism evidence="1 2">
    <name type="scientific">Porphyromonas gingivalis F0570</name>
    <dbReference type="NCBI Taxonomy" id="1227271"/>
    <lineage>
        <taxon>Bacteria</taxon>
        <taxon>Pseudomonadati</taxon>
        <taxon>Bacteroidota</taxon>
        <taxon>Bacteroidia</taxon>
        <taxon>Bacteroidales</taxon>
        <taxon>Porphyromonadaceae</taxon>
        <taxon>Porphyromonas</taxon>
    </lineage>
</organism>
<protein>
    <submittedName>
        <fullName evidence="1">Uncharacterized protein</fullName>
    </submittedName>
</protein>